<dbReference type="Gene3D" id="2.120.10.30">
    <property type="entry name" value="TolB, C-terminal domain"/>
    <property type="match status" value="1"/>
</dbReference>
<evidence type="ECO:0000313" key="8">
    <source>
        <dbReference type="EMBL" id="KAK4042403.1"/>
    </source>
</evidence>
<keyword evidence="4 8" id="KW-0378">Hydrolase</keyword>
<feature type="domain" description="Peptidase S9 prolyl oligopeptidase catalytic" evidence="7">
    <location>
        <begin position="491"/>
        <end position="700"/>
    </location>
</feature>
<dbReference type="Gene3D" id="3.40.50.1820">
    <property type="entry name" value="alpha/beta hydrolase"/>
    <property type="match status" value="1"/>
</dbReference>
<dbReference type="SUPFAM" id="SSF53474">
    <property type="entry name" value="alpha/beta-Hydrolases"/>
    <property type="match status" value="1"/>
</dbReference>
<dbReference type="GO" id="GO:0004252">
    <property type="term" value="F:serine-type endopeptidase activity"/>
    <property type="evidence" value="ECO:0007669"/>
    <property type="project" value="TreeGrafter"/>
</dbReference>
<dbReference type="Proteomes" id="UP001303115">
    <property type="component" value="Unassembled WGS sequence"/>
</dbReference>
<reference evidence="9" key="1">
    <citation type="journal article" date="2023" name="Mol. Phylogenet. Evol.">
        <title>Genome-scale phylogeny and comparative genomics of the fungal order Sordariales.</title>
        <authorList>
            <person name="Hensen N."/>
            <person name="Bonometti L."/>
            <person name="Westerberg I."/>
            <person name="Brannstrom I.O."/>
            <person name="Guillou S."/>
            <person name="Cros-Aarteil S."/>
            <person name="Calhoun S."/>
            <person name="Haridas S."/>
            <person name="Kuo A."/>
            <person name="Mondo S."/>
            <person name="Pangilinan J."/>
            <person name="Riley R."/>
            <person name="LaButti K."/>
            <person name="Andreopoulos B."/>
            <person name="Lipzen A."/>
            <person name="Chen C."/>
            <person name="Yan M."/>
            <person name="Daum C."/>
            <person name="Ng V."/>
            <person name="Clum A."/>
            <person name="Steindorff A."/>
            <person name="Ohm R.A."/>
            <person name="Martin F."/>
            <person name="Silar P."/>
            <person name="Natvig D.O."/>
            <person name="Lalanne C."/>
            <person name="Gautier V."/>
            <person name="Ament-Velasquez S.L."/>
            <person name="Kruys A."/>
            <person name="Hutchinson M.I."/>
            <person name="Powell A.J."/>
            <person name="Barry K."/>
            <person name="Miller A.N."/>
            <person name="Grigoriev I.V."/>
            <person name="Debuchy R."/>
            <person name="Gladieux P."/>
            <person name="Hiltunen Thoren M."/>
            <person name="Johannesson H."/>
        </authorList>
    </citation>
    <scope>NUCLEOTIDE SEQUENCE [LARGE SCALE GENOMIC DNA]</scope>
    <source>
        <strain evidence="9">CBS 284.82</strain>
    </source>
</reference>
<keyword evidence="9" id="KW-1185">Reference proteome</keyword>
<evidence type="ECO:0000256" key="5">
    <source>
        <dbReference type="ARBA" id="ARBA00022825"/>
    </source>
</evidence>
<dbReference type="GO" id="GO:0006508">
    <property type="term" value="P:proteolysis"/>
    <property type="evidence" value="ECO:0007669"/>
    <property type="project" value="UniProtKB-KW"/>
</dbReference>
<organism evidence="8 9">
    <name type="scientific">Parachaetomium inaequale</name>
    <dbReference type="NCBI Taxonomy" id="2588326"/>
    <lineage>
        <taxon>Eukaryota</taxon>
        <taxon>Fungi</taxon>
        <taxon>Dikarya</taxon>
        <taxon>Ascomycota</taxon>
        <taxon>Pezizomycotina</taxon>
        <taxon>Sordariomycetes</taxon>
        <taxon>Sordariomycetidae</taxon>
        <taxon>Sordariales</taxon>
        <taxon>Chaetomiaceae</taxon>
        <taxon>Parachaetomium</taxon>
    </lineage>
</organism>
<sequence length="716" mass="78708">MTLTATKFTPKVMLSAPRRSPGVPSPSGKLALYTVSSYSFDSHKKSSQIRALDIDSGESVSVVEESGASEPVWLGDDEVLYLKSGDNGSTTLVVRHLKPDTSSYEAGSVKGPISNVKVKKLSNSTIAFACSALTTPDGKLYNPETEKKPQSSAKVYTSLFARHWDAWNSENTSSLFYGVLEQKDGKYSLRDNALTHALAGTKLSSPVPPFGGTGDFDIGPAGLVFVAKDPELNAAIYTKTDLYFIPLETFTESNPPAPQIVKTPGLEGYSNSPVFSSCGRKVAFTRMRSNQYESDKPRLLVVPDITNPDRTEEFYATKDGHGGWDARPDSILWSHDDAKLYVTAEHHARTLIFELPSTPSKATSLPTPISTPDGSVFSFYLLPSSTSTPTQNANPNNLFVTTTSLIDNSCYSITSPSTSTFTIISSASKQGKSFGLTRSSLDTITFRGAGGDYDVHALVVRPSTFSKNDGKKYPLCMLIHGGPQGAWQDSWSTRWNPAVFAEQGYVVVCPNPTGSTGCGMALEDGIRGEWGGRPYNDLVRCFEWVVENMPEVDGNRAVALGASYGGYMINWIQGHPLGRKFKALVCHDGVFSTLNQWSTEELFFPIHDFEGTLYENREGYEKWDPARFVGEWATPQLIIHSELDYRLPVTEGLAAFNVLQAKKVPSKLLMFPDENHWVLKHENSLVWHREVLGWINKYSGIEDEQKLAEKVEGLKV</sequence>
<gene>
    <name evidence="8" type="ORF">C8A01DRAFT_44537</name>
</gene>
<keyword evidence="3" id="KW-0732">Signal</keyword>
<proteinExistence type="inferred from homology"/>
<name>A0AAN6PM33_9PEZI</name>
<dbReference type="FunFam" id="3.40.50.1820:FF:000028">
    <property type="entry name" value="S9 family peptidase"/>
    <property type="match status" value="1"/>
</dbReference>
<dbReference type="AlphaFoldDB" id="A0AAN6PM33"/>
<evidence type="ECO:0000259" key="7">
    <source>
        <dbReference type="Pfam" id="PF00326"/>
    </source>
</evidence>
<evidence type="ECO:0000256" key="3">
    <source>
        <dbReference type="ARBA" id="ARBA00022729"/>
    </source>
</evidence>
<comment type="similarity">
    <text evidence="1">Belongs to the peptidase S9C family.</text>
</comment>
<dbReference type="Pfam" id="PF00326">
    <property type="entry name" value="Peptidase_S9"/>
    <property type="match status" value="1"/>
</dbReference>
<dbReference type="InterPro" id="IPR029058">
    <property type="entry name" value="AB_hydrolase_fold"/>
</dbReference>
<dbReference type="InterPro" id="IPR011042">
    <property type="entry name" value="6-blade_b-propeller_TolB-like"/>
</dbReference>
<comment type="caution">
    <text evidence="8">The sequence shown here is derived from an EMBL/GenBank/DDBJ whole genome shotgun (WGS) entry which is preliminary data.</text>
</comment>
<evidence type="ECO:0000256" key="1">
    <source>
        <dbReference type="ARBA" id="ARBA00010040"/>
    </source>
</evidence>
<dbReference type="SUPFAM" id="SSF82171">
    <property type="entry name" value="DPP6 N-terminal domain-like"/>
    <property type="match status" value="1"/>
</dbReference>
<protein>
    <recommendedName>
        <fullName evidence="6">Dipeptidyl-peptidase V</fullName>
    </recommendedName>
</protein>
<dbReference type="InterPro" id="IPR001375">
    <property type="entry name" value="Peptidase_S9_cat"/>
</dbReference>
<evidence type="ECO:0000256" key="2">
    <source>
        <dbReference type="ARBA" id="ARBA00022670"/>
    </source>
</evidence>
<evidence type="ECO:0000256" key="4">
    <source>
        <dbReference type="ARBA" id="ARBA00022801"/>
    </source>
</evidence>
<keyword evidence="5" id="KW-0720">Serine protease</keyword>
<dbReference type="EMBL" id="MU854341">
    <property type="protein sequence ID" value="KAK4042403.1"/>
    <property type="molecule type" value="Genomic_DNA"/>
</dbReference>
<accession>A0AAN6PM33</accession>
<keyword evidence="2" id="KW-0645">Protease</keyword>
<dbReference type="PANTHER" id="PTHR42776:SF13">
    <property type="entry name" value="DIPEPTIDYL-PEPTIDASE 5"/>
    <property type="match status" value="1"/>
</dbReference>
<evidence type="ECO:0000313" key="9">
    <source>
        <dbReference type="Proteomes" id="UP001303115"/>
    </source>
</evidence>
<evidence type="ECO:0000256" key="6">
    <source>
        <dbReference type="ARBA" id="ARBA00032829"/>
    </source>
</evidence>
<dbReference type="PANTHER" id="PTHR42776">
    <property type="entry name" value="SERINE PEPTIDASE S9 FAMILY MEMBER"/>
    <property type="match status" value="1"/>
</dbReference>